<dbReference type="GO" id="GO:0005886">
    <property type="term" value="C:plasma membrane"/>
    <property type="evidence" value="ECO:0007669"/>
    <property type="project" value="UniProtKB-SubCell"/>
</dbReference>
<dbReference type="AlphaFoldDB" id="A0A7D5D9E4"/>
<keyword evidence="2" id="KW-1003">Cell membrane</keyword>
<feature type="transmembrane region" description="Helical" evidence="7">
    <location>
        <begin position="162"/>
        <end position="184"/>
    </location>
</feature>
<proteinExistence type="predicted"/>
<sequence length="346" mass="37322">MSRHPTLWKWLRRGFNALFLVLVPVLLVMLLRNLDWQEVLHTLRAYSWPLLLGGAGIAALSYLVFASYDLLSRRYTGHHVPVGQVLTLAVTCYAFNLNLSSWVGGIALRYRLYGKMGLDVPTVTKILSLGLVTNWLGYLLVGGALFAAGLPDLPDSVKMGQGGLRLIGVAMLVAGVAYLLACAFATRRTWHVRQQSITLPGIRLALAQAVLSAVNWSLMAALIFILLPAKVGYPTVLAVLLISSIAGVITHIPAGLGVLETVFMTLLQGQYSKGTLIAALLAYRVLYFLLPLLIACGLYLYLEKRTANVDATPRQEPPADAPPSGAAAAMGPHRGRHGLADAPHDA</sequence>
<dbReference type="KEGG" id="pez:HWQ56_15915"/>
<evidence type="ECO:0000313" key="9">
    <source>
        <dbReference type="Proteomes" id="UP000509568"/>
    </source>
</evidence>
<feature type="transmembrane region" description="Helical" evidence="7">
    <location>
        <begin position="204"/>
        <end position="227"/>
    </location>
</feature>
<evidence type="ECO:0000256" key="5">
    <source>
        <dbReference type="ARBA" id="ARBA00023136"/>
    </source>
</evidence>
<dbReference type="RefSeq" id="WP_158159169.1">
    <property type="nucleotide sequence ID" value="NZ_CP056030.1"/>
</dbReference>
<feature type="transmembrane region" description="Helical" evidence="7">
    <location>
        <begin position="280"/>
        <end position="302"/>
    </location>
</feature>
<evidence type="ECO:0000256" key="4">
    <source>
        <dbReference type="ARBA" id="ARBA00022989"/>
    </source>
</evidence>
<feature type="compositionally biased region" description="Low complexity" evidence="6">
    <location>
        <begin position="322"/>
        <end position="332"/>
    </location>
</feature>
<evidence type="ECO:0000256" key="3">
    <source>
        <dbReference type="ARBA" id="ARBA00022692"/>
    </source>
</evidence>
<feature type="region of interest" description="Disordered" evidence="6">
    <location>
        <begin position="311"/>
        <end position="346"/>
    </location>
</feature>
<feature type="transmembrane region" description="Helical" evidence="7">
    <location>
        <begin position="85"/>
        <end position="108"/>
    </location>
</feature>
<keyword evidence="4 7" id="KW-1133">Transmembrane helix</keyword>
<feature type="transmembrane region" description="Helical" evidence="7">
    <location>
        <begin position="233"/>
        <end position="259"/>
    </location>
</feature>
<dbReference type="PANTHER" id="PTHR39087:SF2">
    <property type="entry name" value="UPF0104 MEMBRANE PROTEIN MJ1595"/>
    <property type="match status" value="1"/>
</dbReference>
<comment type="subcellular location">
    <subcellularLocation>
        <location evidence="1">Cell membrane</location>
        <topology evidence="1">Multi-pass membrane protein</topology>
    </subcellularLocation>
</comment>
<dbReference type="Pfam" id="PF03706">
    <property type="entry name" value="LPG_synthase_TM"/>
    <property type="match status" value="1"/>
</dbReference>
<evidence type="ECO:0000256" key="2">
    <source>
        <dbReference type="ARBA" id="ARBA00022475"/>
    </source>
</evidence>
<protein>
    <submittedName>
        <fullName evidence="8">UPF0104 family protein</fullName>
    </submittedName>
</protein>
<feature type="transmembrane region" description="Helical" evidence="7">
    <location>
        <begin position="15"/>
        <end position="34"/>
    </location>
</feature>
<evidence type="ECO:0000256" key="6">
    <source>
        <dbReference type="SAM" id="MobiDB-lite"/>
    </source>
</evidence>
<dbReference type="PANTHER" id="PTHR39087">
    <property type="entry name" value="UPF0104 MEMBRANE PROTEIN MJ1595"/>
    <property type="match status" value="1"/>
</dbReference>
<reference evidence="8 9" key="1">
    <citation type="submission" date="2020-06" db="EMBL/GenBank/DDBJ databases">
        <title>Pseudomonas eucalypticola sp. nov., an endophyte of Eucalyptus dunnii leaves with biocontrol ability of eucalyptus leaf blight.</title>
        <authorList>
            <person name="Liu Y."/>
            <person name="Song Z."/>
            <person name="Zeng H."/>
            <person name="Lu M."/>
            <person name="Wang X."/>
            <person name="Lian X."/>
            <person name="Zhang Q."/>
        </authorList>
    </citation>
    <scope>NUCLEOTIDE SEQUENCE [LARGE SCALE GENOMIC DNA]</scope>
    <source>
        <strain evidence="8 9">NP-1</strain>
    </source>
</reference>
<feature type="transmembrane region" description="Helical" evidence="7">
    <location>
        <begin position="46"/>
        <end position="65"/>
    </location>
</feature>
<dbReference type="EMBL" id="CP056030">
    <property type="protein sequence ID" value="QKZ05195.1"/>
    <property type="molecule type" value="Genomic_DNA"/>
</dbReference>
<feature type="transmembrane region" description="Helical" evidence="7">
    <location>
        <begin position="129"/>
        <end position="150"/>
    </location>
</feature>
<organism evidence="8 9">
    <name type="scientific">Pseudomonas eucalypticola</name>
    <dbReference type="NCBI Taxonomy" id="2599595"/>
    <lineage>
        <taxon>Bacteria</taxon>
        <taxon>Pseudomonadati</taxon>
        <taxon>Pseudomonadota</taxon>
        <taxon>Gammaproteobacteria</taxon>
        <taxon>Pseudomonadales</taxon>
        <taxon>Pseudomonadaceae</taxon>
        <taxon>Pseudomonas</taxon>
    </lineage>
</organism>
<accession>A0A7D5D9E4</accession>
<keyword evidence="5 7" id="KW-0472">Membrane</keyword>
<evidence type="ECO:0000313" key="8">
    <source>
        <dbReference type="EMBL" id="QKZ05195.1"/>
    </source>
</evidence>
<evidence type="ECO:0000256" key="1">
    <source>
        <dbReference type="ARBA" id="ARBA00004651"/>
    </source>
</evidence>
<dbReference type="InterPro" id="IPR022791">
    <property type="entry name" value="L-PG_synthase/AglD"/>
</dbReference>
<name>A0A7D5D9E4_9PSED</name>
<gene>
    <name evidence="8" type="ORF">HWQ56_15915</name>
</gene>
<dbReference type="Proteomes" id="UP000509568">
    <property type="component" value="Chromosome"/>
</dbReference>
<keyword evidence="3 7" id="KW-0812">Transmembrane</keyword>
<keyword evidence="9" id="KW-1185">Reference proteome</keyword>
<evidence type="ECO:0000256" key="7">
    <source>
        <dbReference type="SAM" id="Phobius"/>
    </source>
</evidence>